<gene>
    <name evidence="2" type="ORF">A1355_04870</name>
</gene>
<dbReference type="InterPro" id="IPR015943">
    <property type="entry name" value="WD40/YVTN_repeat-like_dom_sf"/>
</dbReference>
<evidence type="ECO:0008006" key="4">
    <source>
        <dbReference type="Google" id="ProtNLM"/>
    </source>
</evidence>
<dbReference type="InterPro" id="IPR011045">
    <property type="entry name" value="N2O_reductase_N"/>
</dbReference>
<proteinExistence type="predicted"/>
<comment type="caution">
    <text evidence="2">The sequence shown here is derived from an EMBL/GenBank/DDBJ whole genome shotgun (WGS) entry which is preliminary data.</text>
</comment>
<organism evidence="2 3">
    <name type="scientific">Methylomonas koyamae</name>
    <dbReference type="NCBI Taxonomy" id="702114"/>
    <lineage>
        <taxon>Bacteria</taxon>
        <taxon>Pseudomonadati</taxon>
        <taxon>Pseudomonadota</taxon>
        <taxon>Gammaproteobacteria</taxon>
        <taxon>Methylococcales</taxon>
        <taxon>Methylococcaceae</taxon>
        <taxon>Methylomonas</taxon>
    </lineage>
</organism>
<dbReference type="STRING" id="702114.A1355_04870"/>
<reference evidence="3" key="1">
    <citation type="submission" date="2016-03" db="EMBL/GenBank/DDBJ databases">
        <authorList>
            <person name="Heylen K."/>
            <person name="De Vos P."/>
            <person name="Vekeman B."/>
        </authorList>
    </citation>
    <scope>NUCLEOTIDE SEQUENCE [LARGE SCALE GENOMIC DNA]</scope>
    <source>
        <strain evidence="3">R-45383</strain>
    </source>
</reference>
<protein>
    <recommendedName>
        <fullName evidence="4">Methanethiol oxidase</fullName>
    </recommendedName>
</protein>
<dbReference type="AlphaFoldDB" id="A0A177NNC6"/>
<dbReference type="SUPFAM" id="SSF50974">
    <property type="entry name" value="Nitrous oxide reductase, N-terminal domain"/>
    <property type="match status" value="1"/>
</dbReference>
<evidence type="ECO:0000313" key="2">
    <source>
        <dbReference type="EMBL" id="OAI19054.1"/>
    </source>
</evidence>
<evidence type="ECO:0000313" key="3">
    <source>
        <dbReference type="Proteomes" id="UP000077628"/>
    </source>
</evidence>
<dbReference type="Proteomes" id="UP000077628">
    <property type="component" value="Unassembled WGS sequence"/>
</dbReference>
<dbReference type="PANTHER" id="PTHR47197">
    <property type="entry name" value="PROTEIN NIRF"/>
    <property type="match status" value="1"/>
</dbReference>
<dbReference type="Gene3D" id="2.130.10.10">
    <property type="entry name" value="YVTN repeat-like/Quinoprotein amine dehydrogenase"/>
    <property type="match status" value="2"/>
</dbReference>
<name>A0A177NNC6_9GAMM</name>
<accession>A0A177NNC6</accession>
<dbReference type="EMBL" id="LUUK01000162">
    <property type="protein sequence ID" value="OAI19054.1"/>
    <property type="molecule type" value="Genomic_DNA"/>
</dbReference>
<sequence>MKIMKINYLFLLFLLESLLLSTTASAEMLAMLNYETEPQQPRQEGIAIMDVDPSSAHFGEIVDHVSLPTDGVSHHIFYNKTLDKAYITSLGNGALRVMKMRQTPLNPKDIDVPACQVAEDIIFSEDGKLWYMTCMGSSNVIVGDAHTDKVVKVITSKDAKHFIQNPHGIGLHQAIDRLLVTSTIKPDLTEPGNTVTEIQASTGEIVATHKVSGPDFQGGSGPVEAVFIPHSNPAQAYINTMFEGRLWLASWQHQIKQFQLKPVFNFADVKQGMPLEIYFSHDHKKLFVTTAKPGALNIFDISTSPEKPRLIKSISTAGGAHHVVISPDERFAIVQNNFLNLPEMNDGSITVIDLHKMETIATINTLKDKGWKANSILMMPQWHTDDAH</sequence>
<evidence type="ECO:0000256" key="1">
    <source>
        <dbReference type="SAM" id="SignalP"/>
    </source>
</evidence>
<feature type="chain" id="PRO_5008069381" description="Methanethiol oxidase" evidence="1">
    <location>
        <begin position="27"/>
        <end position="388"/>
    </location>
</feature>
<dbReference type="InterPro" id="IPR051200">
    <property type="entry name" value="Host-pathogen_enzymatic-act"/>
</dbReference>
<dbReference type="PANTHER" id="PTHR47197:SF3">
    <property type="entry name" value="DIHYDRO-HEME D1 DEHYDROGENASE"/>
    <property type="match status" value="1"/>
</dbReference>
<feature type="signal peptide" evidence="1">
    <location>
        <begin position="1"/>
        <end position="26"/>
    </location>
</feature>
<keyword evidence="1" id="KW-0732">Signal</keyword>
<keyword evidence="3" id="KW-1185">Reference proteome</keyword>